<organism evidence="1 2">
    <name type="scientific">Parascaris equorum</name>
    <name type="common">Equine roundworm</name>
    <dbReference type="NCBI Taxonomy" id="6256"/>
    <lineage>
        <taxon>Eukaryota</taxon>
        <taxon>Metazoa</taxon>
        <taxon>Ecdysozoa</taxon>
        <taxon>Nematoda</taxon>
        <taxon>Chromadorea</taxon>
        <taxon>Rhabditida</taxon>
        <taxon>Spirurina</taxon>
        <taxon>Ascaridomorpha</taxon>
        <taxon>Ascaridoidea</taxon>
        <taxon>Ascarididae</taxon>
        <taxon>Parascaris</taxon>
    </lineage>
</organism>
<name>A0A914SFA0_PAREQ</name>
<dbReference type="WBParaSite" id="PEQ_0001269601-mRNA-1">
    <property type="protein sequence ID" value="PEQ_0001269601-mRNA-1"/>
    <property type="gene ID" value="PEQ_0001269601"/>
</dbReference>
<proteinExistence type="predicted"/>
<dbReference type="AlphaFoldDB" id="A0A914SFA0"/>
<keyword evidence="1" id="KW-1185">Reference proteome</keyword>
<evidence type="ECO:0000313" key="2">
    <source>
        <dbReference type="WBParaSite" id="PEQ_0001269601-mRNA-1"/>
    </source>
</evidence>
<accession>A0A914SFA0</accession>
<evidence type="ECO:0000313" key="1">
    <source>
        <dbReference type="Proteomes" id="UP000887564"/>
    </source>
</evidence>
<sequence>MMFIFRSQRKGKIVQNIRKRSESYRHCRRASR</sequence>
<protein>
    <submittedName>
        <fullName evidence="2">Uncharacterized protein</fullName>
    </submittedName>
</protein>
<reference evidence="2" key="1">
    <citation type="submission" date="2022-11" db="UniProtKB">
        <authorList>
            <consortium name="WormBaseParasite"/>
        </authorList>
    </citation>
    <scope>IDENTIFICATION</scope>
</reference>
<dbReference type="Proteomes" id="UP000887564">
    <property type="component" value="Unplaced"/>
</dbReference>